<keyword evidence="7" id="KW-0479">Metal-binding</keyword>
<feature type="domain" description="RING-type" evidence="23">
    <location>
        <begin position="821"/>
        <end position="882"/>
    </location>
</feature>
<dbReference type="GO" id="GO:0008270">
    <property type="term" value="F:zinc ion binding"/>
    <property type="evidence" value="ECO:0007669"/>
    <property type="project" value="UniProtKB-KW"/>
</dbReference>
<dbReference type="Proteomes" id="UP000799767">
    <property type="component" value="Unassembled WGS sequence"/>
</dbReference>
<keyword evidence="12 21" id="KW-1133">Transmembrane helix</keyword>
<feature type="chain" id="PRO_5025681136" description="DSC E3 ubiquitin ligase complex subunit A" evidence="22">
    <location>
        <begin position="27"/>
        <end position="888"/>
    </location>
</feature>
<dbReference type="GO" id="GO:0012505">
    <property type="term" value="C:endomembrane system"/>
    <property type="evidence" value="ECO:0007669"/>
    <property type="project" value="UniProtKB-SubCell"/>
</dbReference>
<feature type="compositionally biased region" description="Low complexity" evidence="20">
    <location>
        <begin position="554"/>
        <end position="567"/>
    </location>
</feature>
<protein>
    <recommendedName>
        <fullName evidence="16">DSC E3 ubiquitin ligase complex subunit A</fullName>
        <ecNumber evidence="4">2.3.2.27</ecNumber>
    </recommendedName>
    <alternativeName>
        <fullName evidence="17">Defective for SREBP cleavage protein A</fullName>
    </alternativeName>
    <alternativeName>
        <fullName evidence="18">RING-type E3 ubiquitin transferase dscA</fullName>
    </alternativeName>
</protein>
<dbReference type="PANTHER" id="PTHR22763">
    <property type="entry name" value="RING ZINC FINGER PROTEIN"/>
    <property type="match status" value="1"/>
</dbReference>
<dbReference type="RefSeq" id="XP_033592929.1">
    <property type="nucleotide sequence ID" value="XM_033732652.1"/>
</dbReference>
<evidence type="ECO:0000256" key="8">
    <source>
        <dbReference type="ARBA" id="ARBA00022729"/>
    </source>
</evidence>
<organism evidence="24 25">
    <name type="scientific">Neohortaea acidophila</name>
    <dbReference type="NCBI Taxonomy" id="245834"/>
    <lineage>
        <taxon>Eukaryota</taxon>
        <taxon>Fungi</taxon>
        <taxon>Dikarya</taxon>
        <taxon>Ascomycota</taxon>
        <taxon>Pezizomycotina</taxon>
        <taxon>Dothideomycetes</taxon>
        <taxon>Dothideomycetidae</taxon>
        <taxon>Mycosphaerellales</taxon>
        <taxon>Teratosphaeriaceae</taxon>
        <taxon>Neohortaea</taxon>
    </lineage>
</organism>
<comment type="pathway">
    <text evidence="3">Protein modification; protein ubiquitination.</text>
</comment>
<dbReference type="InterPro" id="IPR050731">
    <property type="entry name" value="HRD1_E3_ubiq-ligases"/>
</dbReference>
<dbReference type="SMART" id="SM00184">
    <property type="entry name" value="RING"/>
    <property type="match status" value="1"/>
</dbReference>
<evidence type="ECO:0000256" key="12">
    <source>
        <dbReference type="ARBA" id="ARBA00022989"/>
    </source>
</evidence>
<dbReference type="Gene3D" id="3.30.40.10">
    <property type="entry name" value="Zinc/RING finger domain, C3HC4 (zinc finger)"/>
    <property type="match status" value="1"/>
</dbReference>
<feature type="region of interest" description="Disordered" evidence="20">
    <location>
        <begin position="786"/>
        <end position="806"/>
    </location>
</feature>
<accession>A0A6A6Q1T7</accession>
<evidence type="ECO:0000256" key="10">
    <source>
        <dbReference type="ARBA" id="ARBA00022786"/>
    </source>
</evidence>
<name>A0A6A6Q1T7_9PEZI</name>
<evidence type="ECO:0000256" key="9">
    <source>
        <dbReference type="ARBA" id="ARBA00022771"/>
    </source>
</evidence>
<evidence type="ECO:0000256" key="3">
    <source>
        <dbReference type="ARBA" id="ARBA00004906"/>
    </source>
</evidence>
<keyword evidence="25" id="KW-1185">Reference proteome</keyword>
<feature type="transmembrane region" description="Helical" evidence="21">
    <location>
        <begin position="658"/>
        <end position="675"/>
    </location>
</feature>
<dbReference type="GO" id="GO:0044695">
    <property type="term" value="C:Dsc E3 ubiquitin ligase complex"/>
    <property type="evidence" value="ECO:0007669"/>
    <property type="project" value="TreeGrafter"/>
</dbReference>
<reference evidence="24" key="1">
    <citation type="journal article" date="2020" name="Stud. Mycol.">
        <title>101 Dothideomycetes genomes: a test case for predicting lifestyles and emergence of pathogens.</title>
        <authorList>
            <person name="Haridas S."/>
            <person name="Albert R."/>
            <person name="Binder M."/>
            <person name="Bloem J."/>
            <person name="Labutti K."/>
            <person name="Salamov A."/>
            <person name="Andreopoulos B."/>
            <person name="Baker S."/>
            <person name="Barry K."/>
            <person name="Bills G."/>
            <person name="Bluhm B."/>
            <person name="Cannon C."/>
            <person name="Castanera R."/>
            <person name="Culley D."/>
            <person name="Daum C."/>
            <person name="Ezra D."/>
            <person name="Gonzalez J."/>
            <person name="Henrissat B."/>
            <person name="Kuo A."/>
            <person name="Liang C."/>
            <person name="Lipzen A."/>
            <person name="Lutzoni F."/>
            <person name="Magnuson J."/>
            <person name="Mondo S."/>
            <person name="Nolan M."/>
            <person name="Ohm R."/>
            <person name="Pangilinan J."/>
            <person name="Park H.-J."/>
            <person name="Ramirez L."/>
            <person name="Alfaro M."/>
            <person name="Sun H."/>
            <person name="Tritt A."/>
            <person name="Yoshinaga Y."/>
            <person name="Zwiers L.-H."/>
            <person name="Turgeon B."/>
            <person name="Goodwin S."/>
            <person name="Spatafora J."/>
            <person name="Crous P."/>
            <person name="Grigoriev I."/>
        </authorList>
    </citation>
    <scope>NUCLEOTIDE SEQUENCE</scope>
    <source>
        <strain evidence="24">CBS 113389</strain>
    </source>
</reference>
<dbReference type="GO" id="GO:0043161">
    <property type="term" value="P:proteasome-mediated ubiquitin-dependent protein catabolic process"/>
    <property type="evidence" value="ECO:0007669"/>
    <property type="project" value="TreeGrafter"/>
</dbReference>
<feature type="transmembrane region" description="Helical" evidence="21">
    <location>
        <begin position="454"/>
        <end position="480"/>
    </location>
</feature>
<keyword evidence="10" id="KW-0833">Ubl conjugation pathway</keyword>
<evidence type="ECO:0000256" key="18">
    <source>
        <dbReference type="ARBA" id="ARBA00082128"/>
    </source>
</evidence>
<evidence type="ECO:0000256" key="7">
    <source>
        <dbReference type="ARBA" id="ARBA00022723"/>
    </source>
</evidence>
<keyword evidence="13 21" id="KW-0472">Membrane</keyword>
<evidence type="ECO:0000313" key="25">
    <source>
        <dbReference type="Proteomes" id="UP000799767"/>
    </source>
</evidence>
<evidence type="ECO:0000256" key="20">
    <source>
        <dbReference type="SAM" id="MobiDB-lite"/>
    </source>
</evidence>
<evidence type="ECO:0000256" key="2">
    <source>
        <dbReference type="ARBA" id="ARBA00004127"/>
    </source>
</evidence>
<evidence type="ECO:0000313" key="24">
    <source>
        <dbReference type="EMBL" id="KAF2486360.1"/>
    </source>
</evidence>
<evidence type="ECO:0000256" key="19">
    <source>
        <dbReference type="PROSITE-ProRule" id="PRU00175"/>
    </source>
</evidence>
<keyword evidence="5" id="KW-0808">Transferase</keyword>
<feature type="region of interest" description="Disordered" evidence="20">
    <location>
        <begin position="514"/>
        <end position="598"/>
    </location>
</feature>
<feature type="compositionally biased region" description="Low complexity" evidence="20">
    <location>
        <begin position="519"/>
        <end position="533"/>
    </location>
</feature>
<evidence type="ECO:0000259" key="23">
    <source>
        <dbReference type="PROSITE" id="PS50089"/>
    </source>
</evidence>
<keyword evidence="11" id="KW-0862">Zinc</keyword>
<dbReference type="InterPro" id="IPR024766">
    <property type="entry name" value="Znf_RING_H2"/>
</dbReference>
<evidence type="ECO:0000256" key="14">
    <source>
        <dbReference type="ARBA" id="ARBA00056116"/>
    </source>
</evidence>
<dbReference type="UniPathway" id="UPA00143"/>
<dbReference type="FunFam" id="3.30.40.10:FF:000626">
    <property type="entry name" value="Transmembrane ubiquitin ligase 1"/>
    <property type="match status" value="1"/>
</dbReference>
<dbReference type="GO" id="GO:0061630">
    <property type="term" value="F:ubiquitin protein ligase activity"/>
    <property type="evidence" value="ECO:0007669"/>
    <property type="project" value="UniProtKB-EC"/>
</dbReference>
<evidence type="ECO:0000256" key="21">
    <source>
        <dbReference type="SAM" id="Phobius"/>
    </source>
</evidence>
<keyword evidence="6 21" id="KW-0812">Transmembrane</keyword>
<evidence type="ECO:0000256" key="15">
    <source>
        <dbReference type="ARBA" id="ARBA00063126"/>
    </source>
</evidence>
<evidence type="ECO:0000256" key="22">
    <source>
        <dbReference type="SAM" id="SignalP"/>
    </source>
</evidence>
<evidence type="ECO:0000256" key="17">
    <source>
        <dbReference type="ARBA" id="ARBA00077885"/>
    </source>
</evidence>
<comment type="subcellular location">
    <subcellularLocation>
        <location evidence="2">Endomembrane system</location>
        <topology evidence="2">Multi-pass membrane protein</topology>
    </subcellularLocation>
</comment>
<dbReference type="InterPro" id="IPR013083">
    <property type="entry name" value="Znf_RING/FYVE/PHD"/>
</dbReference>
<evidence type="ECO:0000256" key="4">
    <source>
        <dbReference type="ARBA" id="ARBA00012483"/>
    </source>
</evidence>
<dbReference type="Pfam" id="PF11145">
    <property type="entry name" value="DUF2921"/>
    <property type="match status" value="2"/>
</dbReference>
<dbReference type="GeneID" id="54473654"/>
<evidence type="ECO:0000256" key="5">
    <source>
        <dbReference type="ARBA" id="ARBA00022679"/>
    </source>
</evidence>
<comment type="catalytic activity">
    <reaction evidence="1">
        <text>S-ubiquitinyl-[E2 ubiquitin-conjugating enzyme]-L-cysteine + [acceptor protein]-L-lysine = [E2 ubiquitin-conjugating enzyme]-L-cysteine + N(6)-ubiquitinyl-[acceptor protein]-L-lysine.</text>
        <dbReference type="EC" id="2.3.2.27"/>
    </reaction>
</comment>
<feature type="transmembrane region" description="Helical" evidence="21">
    <location>
        <begin position="634"/>
        <end position="652"/>
    </location>
</feature>
<dbReference type="EMBL" id="MU001632">
    <property type="protein sequence ID" value="KAF2486360.1"/>
    <property type="molecule type" value="Genomic_DNA"/>
</dbReference>
<evidence type="ECO:0000256" key="16">
    <source>
        <dbReference type="ARBA" id="ARBA00071072"/>
    </source>
</evidence>
<evidence type="ECO:0000256" key="13">
    <source>
        <dbReference type="ARBA" id="ARBA00023136"/>
    </source>
</evidence>
<keyword evidence="8 22" id="KW-0732">Signal</keyword>
<dbReference type="InterPro" id="IPR021319">
    <property type="entry name" value="DUF2921"/>
</dbReference>
<gene>
    <name evidence="24" type="ORF">BDY17DRAFT_291346</name>
</gene>
<dbReference type="EC" id="2.3.2.27" evidence="4"/>
<feature type="compositionally biased region" description="Pro residues" evidence="20">
    <location>
        <begin position="568"/>
        <end position="584"/>
    </location>
</feature>
<evidence type="ECO:0000256" key="6">
    <source>
        <dbReference type="ARBA" id="ARBA00022692"/>
    </source>
</evidence>
<dbReference type="OrthoDB" id="9984778at2759"/>
<dbReference type="PROSITE" id="PS50089">
    <property type="entry name" value="ZF_RING_2"/>
    <property type="match status" value="1"/>
</dbReference>
<feature type="transmembrane region" description="Helical" evidence="21">
    <location>
        <begin position="720"/>
        <end position="738"/>
    </location>
</feature>
<dbReference type="AlphaFoldDB" id="A0A6A6Q1T7"/>
<evidence type="ECO:0000256" key="11">
    <source>
        <dbReference type="ARBA" id="ARBA00022833"/>
    </source>
</evidence>
<comment type="function">
    <text evidence="14">Catalytic component of the DSC E3 ubiquitin ligase complex which is required for the srbA transcriptional activator proteolytic cleavage to release the soluble transcription factor from the membrane in low oxygen or sterol conditions. Required for growth during hypoxia and triazole drug susceptibility, as well as for virulence in a murine model of invasive pulmonary aspergillosis (IPA).</text>
</comment>
<dbReference type="Pfam" id="PF12678">
    <property type="entry name" value="zf-rbx1"/>
    <property type="match status" value="1"/>
</dbReference>
<dbReference type="GO" id="GO:0016567">
    <property type="term" value="P:protein ubiquitination"/>
    <property type="evidence" value="ECO:0007669"/>
    <property type="project" value="UniProtKB-UniPathway"/>
</dbReference>
<dbReference type="InterPro" id="IPR001841">
    <property type="entry name" value="Znf_RING"/>
</dbReference>
<sequence>MADRRGIFVPLIILAFIFLSPDPARPATRQLRIGRTLDDVIVEEQRSLAVLQNSSYASHALPQLNLTGLEDARGYAWDALPAVRQRGREQLEYALGPFAGDALGLKDDTGSSASPAPLYHNITGFVHGTWVRSKVDPDLPRPHLNLSDYEITGPFGLISPRAFDRNVTGEEGDVRLRFHKHRPPADELAKHDDFGNVTSLVADLTITDDDSSEYSARLFGVYFLHAGQAILTTTSDKFAGIFLLPHLAMSERMFAASRGLLNDTISKTLQRQVDGRSESFNPWSSSTQEAPVNRVSFPECEIIVYLQQHPPTSTSRAAPDASVLSVLEKELRFPTGAYVPPAPDMKFSMTAFSPDCGYVLESKGPPGYAIQDGAHFTGPKMEVLNNSSRKHDLVFTLVLLLQIFLLKRQMHEASTPSTRSRISLYTVAMLALGDGFTFMTFLLVSFFIGGLFVTIMATAFLSFVCVSFFGMRFLMDIWLVQAPERARRRREEAEEWQRREEIYREALERVRERRAQDPALNGGNAASNGGSANPVTPAQDINITPAPSIPQEDVPPVADPAVTATPDQAPPPNPAPVDSLPPPVTMQRPTDTGAAPVFMPSDQVDLEQWAPAPGAAGQAQMVYRESFGSVYTRFYLLLLAILFMSLNAMGWPSGLRRVYFTTLGVIYLSFWIPQINRNVQRNCRKALKWEFVLGQSFVRCLPFAYFYTYKRNVVFSDVDYTSLAILVVWLWVQILVLASQELIGPRWFVGKNWAPPAYDYHPVLREDVEGSTMPMGFSEAAAAAASTPSSPIAEREGGSLSRRASLAAKESRERGKRVYDCAICMQELEVPVIESGSSSESMSGPTGLLARRMYMVTPCRHIFHSGCLEGWMKYRLQCPICRETLPPL</sequence>
<evidence type="ECO:0000256" key="1">
    <source>
        <dbReference type="ARBA" id="ARBA00000900"/>
    </source>
</evidence>
<dbReference type="PANTHER" id="PTHR22763:SF162">
    <property type="entry name" value="TRANSMEMBRANE E3 UBIQUITIN-PROTEIN LIGASE 1"/>
    <property type="match status" value="1"/>
</dbReference>
<keyword evidence="9 19" id="KW-0863">Zinc-finger</keyword>
<dbReference type="SUPFAM" id="SSF57850">
    <property type="entry name" value="RING/U-box"/>
    <property type="match status" value="1"/>
</dbReference>
<comment type="subunit">
    <text evidence="15">Component of the DSC E3 ubiquitin ligase complex composed of dscA, dscB, dscC and dscD.</text>
</comment>
<feature type="signal peptide" evidence="22">
    <location>
        <begin position="1"/>
        <end position="26"/>
    </location>
</feature>
<proteinExistence type="predicted"/>